<evidence type="ECO:0000313" key="3">
    <source>
        <dbReference type="Proteomes" id="UP000018001"/>
    </source>
</evidence>
<dbReference type="eggNOG" id="ENOG502RQQV">
    <property type="taxonomic scope" value="Eukaryota"/>
</dbReference>
<feature type="region of interest" description="Disordered" evidence="1">
    <location>
        <begin position="418"/>
        <end position="452"/>
    </location>
</feature>
<evidence type="ECO:0000256" key="1">
    <source>
        <dbReference type="SAM" id="MobiDB-lite"/>
    </source>
</evidence>
<protein>
    <submittedName>
        <fullName evidence="2">Uncharacterized protein</fullName>
    </submittedName>
</protein>
<dbReference type="OrthoDB" id="10261951at2759"/>
<dbReference type="InterPro" id="IPR021833">
    <property type="entry name" value="DUF3425"/>
</dbReference>
<comment type="caution">
    <text evidence="2">The sequence shown here is derived from an EMBL/GenBank/DDBJ whole genome shotgun (WGS) entry which is preliminary data.</text>
</comment>
<reference evidence="3" key="1">
    <citation type="journal article" date="2014" name="Genome Announc.">
        <title>Draft genome sequence of the formaldehyde-resistant fungus Byssochlamys spectabilis No. 5 (anamorph Paecilomyces variotii No. 5) (NBRC109023).</title>
        <authorList>
            <person name="Oka T."/>
            <person name="Ekino K."/>
            <person name="Fukuda K."/>
            <person name="Nomura Y."/>
        </authorList>
    </citation>
    <scope>NUCLEOTIDE SEQUENCE [LARGE SCALE GENOMIC DNA]</scope>
    <source>
        <strain evidence="3">No. 5 / NBRC 109023</strain>
    </source>
</reference>
<sequence>MSTTSSKTRSQLEQERDILLRQVRLLDAKCRWLSSYNQELWDICLGHQQGTPLSTAGTVEFSEAHNPGIDPALSVDVSSCSIAPSFLPGYSDCYSQPPATDLPYSTFVEEHFTSEHESSFYVTPDLRRYIPYNTLETAQRETACETSGLSTSTLSGELDLFESLQDVNIPAFDYPINTFCPDAGSCNRQLCSESPAYLNEEAKDEQTVYHENGFPTTPPYPTGHGLQFEECDRAMTTVNESNTSSAHPRPLPPHTSMLPANCLYQQPQVAPDLTTGFNTSEPKGYLDRYIAVLGKVLNRIEASKTLPSQLRQKLATEGVLWAVREAWPQAEHYWKVTASFQGFMWSELWRNFPHRAVYESMHPAYRPTPTQLSTPHCALIDWLPWPDIRDRVIQHQHEVDVDMLCKLAIQNVVAHRLPPQPPRQYKHTRDNRLNNTSTKHTNGKHTDASSDPLHSISNSSFRIFELCLLEENAGSRPSETSTALVYRPRSAPVQALEKAYRLEYNNFQTQKLHAQFFDAFPFLFVESALSKYTVQGLPAIRGHCATDVLGSPREISLEAVQRLRDIVSHVLR</sequence>
<dbReference type="EMBL" id="BAUL01000253">
    <property type="protein sequence ID" value="GAD98654.1"/>
    <property type="molecule type" value="Genomic_DNA"/>
</dbReference>
<dbReference type="InParanoid" id="V5FL32"/>
<accession>V5FL32</accession>
<name>V5FL32_BYSSN</name>
<dbReference type="AlphaFoldDB" id="V5FL32"/>
<organism evidence="2 3">
    <name type="scientific">Byssochlamys spectabilis (strain No. 5 / NBRC 109023)</name>
    <name type="common">Paecilomyces variotii</name>
    <dbReference type="NCBI Taxonomy" id="1356009"/>
    <lineage>
        <taxon>Eukaryota</taxon>
        <taxon>Fungi</taxon>
        <taxon>Dikarya</taxon>
        <taxon>Ascomycota</taxon>
        <taxon>Pezizomycotina</taxon>
        <taxon>Eurotiomycetes</taxon>
        <taxon>Eurotiomycetidae</taxon>
        <taxon>Eurotiales</taxon>
        <taxon>Thermoascaceae</taxon>
        <taxon>Paecilomyces</taxon>
    </lineage>
</organism>
<dbReference type="Proteomes" id="UP000018001">
    <property type="component" value="Unassembled WGS sequence"/>
</dbReference>
<dbReference type="Pfam" id="PF11905">
    <property type="entry name" value="DUF3425"/>
    <property type="match status" value="1"/>
</dbReference>
<dbReference type="HOGENOM" id="CLU_485736_0_0_1"/>
<proteinExistence type="predicted"/>
<evidence type="ECO:0000313" key="2">
    <source>
        <dbReference type="EMBL" id="GAD98654.1"/>
    </source>
</evidence>
<gene>
    <name evidence="2" type="ORF">PVAR5_7353</name>
</gene>
<keyword evidence="3" id="KW-1185">Reference proteome</keyword>